<dbReference type="Proteomes" id="UP000199309">
    <property type="component" value="Unassembled WGS sequence"/>
</dbReference>
<keyword evidence="1" id="KW-0732">Signal</keyword>
<name>A0A1G9T2R5_9FIRM</name>
<gene>
    <name evidence="2" type="ORF">SAMN05660299_00852</name>
</gene>
<organism evidence="2 3">
    <name type="scientific">Megasphaera paucivorans</name>
    <dbReference type="NCBI Taxonomy" id="349095"/>
    <lineage>
        <taxon>Bacteria</taxon>
        <taxon>Bacillati</taxon>
        <taxon>Bacillota</taxon>
        <taxon>Negativicutes</taxon>
        <taxon>Veillonellales</taxon>
        <taxon>Veillonellaceae</taxon>
        <taxon>Megasphaera</taxon>
    </lineage>
</organism>
<evidence type="ECO:0000256" key="1">
    <source>
        <dbReference type="SAM" id="SignalP"/>
    </source>
</evidence>
<proteinExistence type="predicted"/>
<keyword evidence="3" id="KW-1185">Reference proteome</keyword>
<evidence type="ECO:0000313" key="2">
    <source>
        <dbReference type="EMBL" id="SDM41940.1"/>
    </source>
</evidence>
<reference evidence="2 3" key="1">
    <citation type="submission" date="2016-10" db="EMBL/GenBank/DDBJ databases">
        <authorList>
            <person name="de Groot N.N."/>
        </authorList>
    </citation>
    <scope>NUCLEOTIDE SEQUENCE [LARGE SCALE GENOMIC DNA]</scope>
    <source>
        <strain evidence="2 3">DSM 16981</strain>
    </source>
</reference>
<sequence>MYKKILALLVTFLAIGSMLVSAMFFDDNPRYIQVGHSDTTISYMDMNSIQSIRYDPPFYMIRATVITYDYTRNTATGFENNFFYNFNAQTVKAQLIGAYSYDTIGKAVSRQQFDGQDPNLCDQYSVNGIAANKAFFNCYNMTFYHNFNKTQKKE</sequence>
<dbReference type="STRING" id="349095.SAMN05660299_00852"/>
<feature type="signal peptide" evidence="1">
    <location>
        <begin position="1"/>
        <end position="22"/>
    </location>
</feature>
<protein>
    <submittedName>
        <fullName evidence="2">Uncharacterized protein</fullName>
    </submittedName>
</protein>
<dbReference type="EMBL" id="FNHQ01000006">
    <property type="protein sequence ID" value="SDM41940.1"/>
    <property type="molecule type" value="Genomic_DNA"/>
</dbReference>
<evidence type="ECO:0000313" key="3">
    <source>
        <dbReference type="Proteomes" id="UP000199309"/>
    </source>
</evidence>
<feature type="chain" id="PRO_5038815775" evidence="1">
    <location>
        <begin position="23"/>
        <end position="154"/>
    </location>
</feature>
<dbReference type="RefSeq" id="WP_091648440.1">
    <property type="nucleotide sequence ID" value="NZ_FNHQ01000006.1"/>
</dbReference>
<dbReference type="OrthoDB" id="1628885at2"/>
<dbReference type="AlphaFoldDB" id="A0A1G9T2R5"/>
<accession>A0A1G9T2R5</accession>